<keyword evidence="3 8" id="KW-0732">Signal</keyword>
<evidence type="ECO:0000313" key="10">
    <source>
        <dbReference type="Proteomes" id="UP001652624"/>
    </source>
</evidence>
<evidence type="ECO:0000256" key="8">
    <source>
        <dbReference type="SAM" id="SignalP"/>
    </source>
</evidence>
<evidence type="ECO:0000256" key="1">
    <source>
        <dbReference type="ARBA" id="ARBA00004370"/>
    </source>
</evidence>
<evidence type="ECO:0000256" key="5">
    <source>
        <dbReference type="ARBA" id="ARBA00023157"/>
    </source>
</evidence>
<dbReference type="Gene3D" id="2.60.40.10">
    <property type="entry name" value="Immunoglobulins"/>
    <property type="match status" value="1"/>
</dbReference>
<dbReference type="PROSITE" id="PS50835">
    <property type="entry name" value="IG_LIKE"/>
    <property type="match status" value="1"/>
</dbReference>
<evidence type="ECO:0000313" key="11">
    <source>
        <dbReference type="RefSeq" id="XP_016044125.1"/>
    </source>
</evidence>
<evidence type="ECO:0000259" key="9">
    <source>
        <dbReference type="PROSITE" id="PS50835"/>
    </source>
</evidence>
<gene>
    <name evidence="11" type="primary">CD300A</name>
</gene>
<dbReference type="InterPro" id="IPR013783">
    <property type="entry name" value="Ig-like_fold"/>
</dbReference>
<evidence type="ECO:0000256" key="6">
    <source>
        <dbReference type="SAM" id="MobiDB-lite"/>
    </source>
</evidence>
<name>A0A1S3WCR7_ERIEU</name>
<feature type="transmembrane region" description="Helical" evidence="7">
    <location>
        <begin position="196"/>
        <end position="216"/>
    </location>
</feature>
<feature type="signal peptide" evidence="8">
    <location>
        <begin position="1"/>
        <end position="24"/>
    </location>
</feature>
<dbReference type="SUPFAM" id="SSF48726">
    <property type="entry name" value="Immunoglobulin"/>
    <property type="match status" value="1"/>
</dbReference>
<evidence type="ECO:0000256" key="7">
    <source>
        <dbReference type="SAM" id="Phobius"/>
    </source>
</evidence>
<dbReference type="Proteomes" id="UP001652624">
    <property type="component" value="Chromosome 12"/>
</dbReference>
<feature type="region of interest" description="Disordered" evidence="6">
    <location>
        <begin position="288"/>
        <end position="311"/>
    </location>
</feature>
<comment type="subcellular location">
    <subcellularLocation>
        <location evidence="1">Membrane</location>
    </subcellularLocation>
</comment>
<evidence type="ECO:0000256" key="3">
    <source>
        <dbReference type="ARBA" id="ARBA00022729"/>
    </source>
</evidence>
<dbReference type="InterPro" id="IPR036179">
    <property type="entry name" value="Ig-like_dom_sf"/>
</dbReference>
<sequence>MAQGDRGLWLPSALLLLGLPGCVSLSGPNSVKGIMGRSLSVQCRYEEKYRNHLKYWCRSPCLTEQAVIVKTRASEREVRSGHVSIRDEPAALTFTVTWENLTEEDAGKYCCGIDRPLTLTESWLDLTVKVTVSVFPAPTGQSPTSVTAAKTSTPSTTINVVSPDTWPQTFHTPATESTTHSASILEEAQSRIGFQVLLPLLAFLLLLLGASSLLAWRMVRRQAKAGRNSVPLQNSSQSEPCYANLELQTRPLQGQPMHPRPEEVVYSTVAAPKEDVHYTTVVFAAQDSKSDENPFQRPVDEQPVYSLVKKR</sequence>
<proteinExistence type="predicted"/>
<accession>A0A1S3WCR7</accession>
<dbReference type="AlphaFoldDB" id="A0A1S3WCR7"/>
<protein>
    <submittedName>
        <fullName evidence="11">CMRF35-like molecule 8</fullName>
    </submittedName>
</protein>
<keyword evidence="2 7" id="KW-0812">Transmembrane</keyword>
<reference evidence="11" key="1">
    <citation type="submission" date="2025-08" db="UniProtKB">
        <authorList>
            <consortium name="RefSeq"/>
        </authorList>
    </citation>
    <scope>IDENTIFICATION</scope>
</reference>
<dbReference type="PANTHER" id="PTHR11860">
    <property type="entry name" value="POLYMERIC-IMMUNOGLOBULIN RECEPTOR"/>
    <property type="match status" value="1"/>
</dbReference>
<keyword evidence="7" id="KW-1133">Transmembrane helix</keyword>
<organism evidence="10 11">
    <name type="scientific">Erinaceus europaeus</name>
    <name type="common">Western European hedgehog</name>
    <dbReference type="NCBI Taxonomy" id="9365"/>
    <lineage>
        <taxon>Eukaryota</taxon>
        <taxon>Metazoa</taxon>
        <taxon>Chordata</taxon>
        <taxon>Craniata</taxon>
        <taxon>Vertebrata</taxon>
        <taxon>Euteleostomi</taxon>
        <taxon>Mammalia</taxon>
        <taxon>Eutheria</taxon>
        <taxon>Laurasiatheria</taxon>
        <taxon>Eulipotyphla</taxon>
        <taxon>Erinaceidae</taxon>
        <taxon>Erinaceinae</taxon>
        <taxon>Erinaceus</taxon>
    </lineage>
</organism>
<dbReference type="FunFam" id="2.60.40.10:FF:000370">
    <property type="entry name" value="CMRF35-like molecule 1"/>
    <property type="match status" value="1"/>
</dbReference>
<feature type="chain" id="PRO_5010230280" evidence="8">
    <location>
        <begin position="25"/>
        <end position="311"/>
    </location>
</feature>
<dbReference type="InterPro" id="IPR007110">
    <property type="entry name" value="Ig-like_dom"/>
</dbReference>
<dbReference type="GO" id="GO:0004888">
    <property type="term" value="F:transmembrane signaling receptor activity"/>
    <property type="evidence" value="ECO:0007669"/>
    <property type="project" value="TreeGrafter"/>
</dbReference>
<dbReference type="CDD" id="cd05716">
    <property type="entry name" value="IgV_pIgR_like"/>
    <property type="match status" value="1"/>
</dbReference>
<dbReference type="OrthoDB" id="9665994at2759"/>
<feature type="domain" description="Ig-like" evidence="9">
    <location>
        <begin position="20"/>
        <end position="131"/>
    </location>
</feature>
<keyword evidence="4 7" id="KW-0472">Membrane</keyword>
<dbReference type="InterPro" id="IPR050671">
    <property type="entry name" value="CD300_family_receptors"/>
</dbReference>
<dbReference type="GO" id="GO:0005886">
    <property type="term" value="C:plasma membrane"/>
    <property type="evidence" value="ECO:0007669"/>
    <property type="project" value="TreeGrafter"/>
</dbReference>
<dbReference type="PANTHER" id="PTHR11860:SF87">
    <property type="entry name" value="CMRF35-LIKE MOLECULE 8"/>
    <property type="match status" value="1"/>
</dbReference>
<dbReference type="RefSeq" id="XP_016044125.1">
    <property type="nucleotide sequence ID" value="XM_016188639.2"/>
</dbReference>
<evidence type="ECO:0000256" key="4">
    <source>
        <dbReference type="ARBA" id="ARBA00023136"/>
    </source>
</evidence>
<dbReference type="InParanoid" id="A0A1S3WCR7"/>
<dbReference type="Pfam" id="PF15330">
    <property type="entry name" value="SIT"/>
    <property type="match status" value="1"/>
</dbReference>
<keyword evidence="5" id="KW-1015">Disulfide bond</keyword>
<feature type="compositionally biased region" description="Basic and acidic residues" evidence="6">
    <location>
        <begin position="288"/>
        <end position="300"/>
    </location>
</feature>
<dbReference type="InterPro" id="IPR013106">
    <property type="entry name" value="Ig_V-set"/>
</dbReference>
<evidence type="ECO:0000256" key="2">
    <source>
        <dbReference type="ARBA" id="ARBA00022692"/>
    </source>
</evidence>
<keyword evidence="10" id="KW-1185">Reference proteome</keyword>
<dbReference type="eggNOG" id="ENOG502S7MA">
    <property type="taxonomic scope" value="Eukaryota"/>
</dbReference>
<dbReference type="Pfam" id="PF07686">
    <property type="entry name" value="V-set"/>
    <property type="match status" value="1"/>
</dbReference>
<dbReference type="FunCoup" id="A0A1S3WCR7">
    <property type="interactions" value="305"/>
</dbReference>